<proteinExistence type="predicted"/>
<reference evidence="4" key="1">
    <citation type="submission" date="2014-03" db="EMBL/GenBank/DDBJ databases">
        <authorList>
            <person name="Aksoy S."/>
            <person name="Warren W."/>
            <person name="Wilson R.K."/>
        </authorList>
    </citation>
    <scope>NUCLEOTIDE SEQUENCE [LARGE SCALE GENOMIC DNA]</scope>
    <source>
        <strain evidence="4">IAEA</strain>
    </source>
</reference>
<dbReference type="EnsemblMetazoa" id="GBRI019372-RA">
    <property type="protein sequence ID" value="GBRI019372-PA"/>
    <property type="gene ID" value="GBRI019372"/>
</dbReference>
<evidence type="ECO:0000313" key="3">
    <source>
        <dbReference type="EnsemblMetazoa" id="GBRI019372-PA"/>
    </source>
</evidence>
<dbReference type="PANTHER" id="PTHR24271:SF50">
    <property type="match status" value="1"/>
</dbReference>
<dbReference type="SUPFAM" id="SSF50494">
    <property type="entry name" value="Trypsin-like serine proteases"/>
    <property type="match status" value="2"/>
</dbReference>
<accession>A0A1A9WGZ3</accession>
<dbReference type="GO" id="GO:0004252">
    <property type="term" value="F:serine-type endopeptidase activity"/>
    <property type="evidence" value="ECO:0007669"/>
    <property type="project" value="InterPro"/>
</dbReference>
<dbReference type="Gene3D" id="2.40.10.10">
    <property type="entry name" value="Trypsin-like serine proteases"/>
    <property type="match status" value="1"/>
</dbReference>
<keyword evidence="4" id="KW-1185">Reference proteome</keyword>
<dbReference type="GO" id="GO:0006508">
    <property type="term" value="P:proteolysis"/>
    <property type="evidence" value="ECO:0007669"/>
    <property type="project" value="InterPro"/>
</dbReference>
<evidence type="ECO:0000259" key="2">
    <source>
        <dbReference type="Pfam" id="PF00089"/>
    </source>
</evidence>
<name>A0A1A9WGZ3_9MUSC</name>
<sequence length="500" mass="57079">MFNGRLFVYSLEIFQYYQNFSLIILLIARQISIANTNCIEDPTKLESPSEFLKHIIWGNNNDDVFVGVLLSNNVVLTPLLLFDKANIVYKEMYSIPFIDSTNSVHYGHVVYMKNFVLLRLMINLDLIHGQKKITMLPKKEFTGSSECVAVTLALFKPIIVDTNVIVTKEKCKEQICIKLNSCITNHCEHFSSGAILVCNNTLTGVISPTNIEKCDRSQPLAVASIFKELKMIEYHLDQLSTMSLISRYAKYLVYFGWKVDGDITIQGMGVILTRNMILTHYAPDMSNPKQPFRNINDEIIQHGFIVYGVTQFTWYPDISITWNKTKNYAKVTDLDITKIQLAMIMLNKDLYLDGKQVANIPLHSHVIENVEEGSTCIVPVFQRTNDYPIRDKEYEIVDRASCNNLLLHLNERNKSYVCIKEDCDHLIGGAPLICYGQLTGIVSAKKPCNINTPRICVLVSSYTKWIHFAENKLSASNRISNHIQFLLFIFIYIDTSSSVY</sequence>
<dbReference type="InterPro" id="IPR009003">
    <property type="entry name" value="Peptidase_S1_PA"/>
</dbReference>
<dbReference type="AlphaFoldDB" id="A0A1A9WGZ3"/>
<dbReference type="VEuPathDB" id="VectorBase:GBRI019372"/>
<dbReference type="InterPro" id="IPR001254">
    <property type="entry name" value="Trypsin_dom"/>
</dbReference>
<dbReference type="PANTHER" id="PTHR24271">
    <property type="entry name" value="KALLIKREIN-RELATED"/>
    <property type="match status" value="1"/>
</dbReference>
<keyword evidence="1" id="KW-1015">Disulfide bond</keyword>
<feature type="domain" description="Peptidase S1" evidence="2">
    <location>
        <begin position="340"/>
        <end position="466"/>
    </location>
</feature>
<organism evidence="3 4">
    <name type="scientific">Glossina brevipalpis</name>
    <dbReference type="NCBI Taxonomy" id="37001"/>
    <lineage>
        <taxon>Eukaryota</taxon>
        <taxon>Metazoa</taxon>
        <taxon>Ecdysozoa</taxon>
        <taxon>Arthropoda</taxon>
        <taxon>Hexapoda</taxon>
        <taxon>Insecta</taxon>
        <taxon>Pterygota</taxon>
        <taxon>Neoptera</taxon>
        <taxon>Endopterygota</taxon>
        <taxon>Diptera</taxon>
        <taxon>Brachycera</taxon>
        <taxon>Muscomorpha</taxon>
        <taxon>Hippoboscoidea</taxon>
        <taxon>Glossinidae</taxon>
        <taxon>Glossina</taxon>
    </lineage>
</organism>
<dbReference type="Pfam" id="PF00089">
    <property type="entry name" value="Trypsin"/>
    <property type="match status" value="1"/>
</dbReference>
<dbReference type="InterPro" id="IPR043504">
    <property type="entry name" value="Peptidase_S1_PA_chymotrypsin"/>
</dbReference>
<reference evidence="3" key="2">
    <citation type="submission" date="2020-05" db="UniProtKB">
        <authorList>
            <consortium name="EnsemblMetazoa"/>
        </authorList>
    </citation>
    <scope>IDENTIFICATION</scope>
    <source>
        <strain evidence="3">IAEA</strain>
    </source>
</reference>
<protein>
    <recommendedName>
        <fullName evidence="2">Peptidase S1 domain-containing protein</fullName>
    </recommendedName>
</protein>
<dbReference type="Proteomes" id="UP000091820">
    <property type="component" value="Unassembled WGS sequence"/>
</dbReference>
<evidence type="ECO:0000256" key="1">
    <source>
        <dbReference type="ARBA" id="ARBA00023157"/>
    </source>
</evidence>
<evidence type="ECO:0000313" key="4">
    <source>
        <dbReference type="Proteomes" id="UP000091820"/>
    </source>
</evidence>